<evidence type="ECO:0000313" key="3">
    <source>
        <dbReference type="Proteomes" id="UP000094801"/>
    </source>
</evidence>
<dbReference type="CDD" id="cd00403">
    <property type="entry name" value="Ribosomal_L1"/>
    <property type="match status" value="1"/>
</dbReference>
<dbReference type="OrthoDB" id="10251727at2759"/>
<organism evidence="2 3">
    <name type="scientific">[Candida] arabinofermentans NRRL YB-2248</name>
    <dbReference type="NCBI Taxonomy" id="983967"/>
    <lineage>
        <taxon>Eukaryota</taxon>
        <taxon>Fungi</taxon>
        <taxon>Dikarya</taxon>
        <taxon>Ascomycota</taxon>
        <taxon>Saccharomycotina</taxon>
        <taxon>Pichiomycetes</taxon>
        <taxon>Pichiales</taxon>
        <taxon>Pichiaceae</taxon>
        <taxon>Ogataea</taxon>
        <taxon>Ogataea/Candida clade</taxon>
    </lineage>
</organism>
<protein>
    <recommendedName>
        <fullName evidence="4">Ribosomal protein L1</fullName>
    </recommendedName>
</protein>
<keyword evidence="1" id="KW-0175">Coiled coil</keyword>
<dbReference type="InterPro" id="IPR028364">
    <property type="entry name" value="Ribosomal_uL1/biogenesis"/>
</dbReference>
<dbReference type="InterPro" id="IPR023674">
    <property type="entry name" value="Ribosomal_uL1-like"/>
</dbReference>
<evidence type="ECO:0000313" key="2">
    <source>
        <dbReference type="EMBL" id="ODV82850.1"/>
    </source>
</evidence>
<dbReference type="Gene3D" id="3.40.50.790">
    <property type="match status" value="1"/>
</dbReference>
<dbReference type="InterPro" id="IPR016095">
    <property type="entry name" value="Ribosomal_uL1_3-a/b-sand"/>
</dbReference>
<evidence type="ECO:0008006" key="4">
    <source>
        <dbReference type="Google" id="ProtNLM"/>
    </source>
</evidence>
<proteinExistence type="predicted"/>
<feature type="coiled-coil region" evidence="1">
    <location>
        <begin position="356"/>
        <end position="383"/>
    </location>
</feature>
<sequence length="384" mass="43883">MPPKKSVKKVATRASALRNVKKGKSVAGVIDATPVEDLSDIVQDDVPKKSKRQSKKVVTVQEEVKEEPVVPGLTLNEKAVKAAVSELIKWNDNQTSTNDKKSLFEDDEEMLYLQLTSVKYFNKKQSLKPKFIELNHSIYNNLEDFKICLFIKDDSKITDDELESIPNLSKIITAKELKGEFKSYESRRKLLNEFDLFLSDDNLITTLPKLLGKIFYSTSKLPLPIRLNKQGTNDISITTLKNQINKILKSVYYLLPMGVNLSIKLGLLNQNIDNLIDNLKTIFDKFNDNNQIRTIQLKLKSSPSLPIYITDKLFNDEDVEKVDEVKEIVEPTVKLSKFEKGLVELALDEEQVNSIIGNKLKKVEELKSKKRKIEESKKIVKKRK</sequence>
<gene>
    <name evidence="2" type="ORF">CANARDRAFT_204329</name>
</gene>
<reference evidence="3" key="1">
    <citation type="submission" date="2016-04" db="EMBL/GenBank/DDBJ databases">
        <title>Comparative genomics of biotechnologically important yeasts.</title>
        <authorList>
            <consortium name="DOE Joint Genome Institute"/>
            <person name="Riley R."/>
            <person name="Haridas S."/>
            <person name="Wolfe K.H."/>
            <person name="Lopes M.R."/>
            <person name="Hittinger C.T."/>
            <person name="Goker M."/>
            <person name="Salamov A."/>
            <person name="Wisecaver J."/>
            <person name="Long T.M."/>
            <person name="Aerts A.L."/>
            <person name="Barry K."/>
            <person name="Choi C."/>
            <person name="Clum A."/>
            <person name="Coughlan A.Y."/>
            <person name="Deshpande S."/>
            <person name="Douglass A.P."/>
            <person name="Hanson S.J."/>
            <person name="Klenk H.-P."/>
            <person name="Labutti K."/>
            <person name="Lapidus A."/>
            <person name="Lindquist E."/>
            <person name="Lipzen A."/>
            <person name="Meier-Kolthoff J.P."/>
            <person name="Ohm R.A."/>
            <person name="Otillar R.P."/>
            <person name="Pangilinan J."/>
            <person name="Peng Y."/>
            <person name="Rokas A."/>
            <person name="Rosa C.A."/>
            <person name="Scheuner C."/>
            <person name="Sibirny A.A."/>
            <person name="Slot J.C."/>
            <person name="Stielow J.B."/>
            <person name="Sun H."/>
            <person name="Kurtzman C.P."/>
            <person name="Blackwell M."/>
            <person name="Grigoriev I.V."/>
            <person name="Jeffries T.W."/>
        </authorList>
    </citation>
    <scope>NUCLEOTIDE SEQUENCE [LARGE SCALE GENOMIC DNA]</scope>
    <source>
        <strain evidence="3">NRRL YB-2248</strain>
    </source>
</reference>
<accession>A0A1E4STM2</accession>
<dbReference type="EMBL" id="KV453872">
    <property type="protein sequence ID" value="ODV82850.1"/>
    <property type="molecule type" value="Genomic_DNA"/>
</dbReference>
<dbReference type="AlphaFoldDB" id="A0A1E4STM2"/>
<dbReference type="Proteomes" id="UP000094801">
    <property type="component" value="Unassembled WGS sequence"/>
</dbReference>
<evidence type="ECO:0000256" key="1">
    <source>
        <dbReference type="SAM" id="Coils"/>
    </source>
</evidence>
<keyword evidence="3" id="KW-1185">Reference proteome</keyword>
<dbReference type="Pfam" id="PF00687">
    <property type="entry name" value="Ribosomal_L1"/>
    <property type="match status" value="1"/>
</dbReference>
<dbReference type="STRING" id="983967.A0A1E4STM2"/>
<dbReference type="SUPFAM" id="SSF56808">
    <property type="entry name" value="Ribosomal protein L1"/>
    <property type="match status" value="1"/>
</dbReference>
<name>A0A1E4STM2_9ASCO</name>